<evidence type="ECO:0000256" key="4">
    <source>
        <dbReference type="ARBA" id="ARBA00022692"/>
    </source>
</evidence>
<dbReference type="HAMAP" id="MF_01043">
    <property type="entry name" value="PlsY"/>
    <property type="match status" value="1"/>
</dbReference>
<keyword evidence="7 10" id="KW-0472">Membrane</keyword>
<dbReference type="PANTHER" id="PTHR30309:SF0">
    <property type="entry name" value="GLYCEROL-3-PHOSPHATE ACYLTRANSFERASE-RELATED"/>
    <property type="match status" value="1"/>
</dbReference>
<feature type="transmembrane region" description="Helical" evidence="10">
    <location>
        <begin position="117"/>
        <end position="142"/>
    </location>
</feature>
<dbReference type="Proteomes" id="UP000032434">
    <property type="component" value="Chromosome 1"/>
</dbReference>
<comment type="function">
    <text evidence="10">Catalyzes the transfer of an acyl group from acyl-phosphate (acyl-PO(4)) to glycerol-3-phosphate (G3P) to form lysophosphatidic acid (LPA). This enzyme utilizes acyl-phosphate as fatty acyl donor, but not acyl-CoA or acyl-ACP.</text>
</comment>
<comment type="pathway">
    <text evidence="10">Lipid metabolism; phospholipid metabolism.</text>
</comment>
<comment type="subunit">
    <text evidence="10">Probably interacts with PlsX.</text>
</comment>
<keyword evidence="2 10" id="KW-0444">Lipid biosynthesis</keyword>
<feature type="transmembrane region" description="Helical" evidence="10">
    <location>
        <begin position="187"/>
        <end position="204"/>
    </location>
</feature>
<dbReference type="RefSeq" id="WP_045749269.1">
    <property type="nucleotide sequence ID" value="NZ_FUZK01000001.1"/>
</dbReference>
<dbReference type="GO" id="GO:0043772">
    <property type="term" value="F:acyl-phosphate glycerol-3-phosphate acyltransferase activity"/>
    <property type="evidence" value="ECO:0007669"/>
    <property type="project" value="UniProtKB-UniRule"/>
</dbReference>
<dbReference type="STRING" id="35623.Aocu_06850"/>
<feature type="transmembrane region" description="Helical" evidence="10">
    <location>
        <begin position="154"/>
        <end position="175"/>
    </location>
</feature>
<keyword evidence="1 10" id="KW-1003">Cell membrane</keyword>
<feature type="transmembrane region" description="Helical" evidence="10">
    <location>
        <begin position="6"/>
        <end position="25"/>
    </location>
</feature>
<evidence type="ECO:0000256" key="2">
    <source>
        <dbReference type="ARBA" id="ARBA00022516"/>
    </source>
</evidence>
<dbReference type="OrthoDB" id="9777124at2"/>
<keyword evidence="9 10" id="KW-1208">Phospholipid metabolism</keyword>
<keyword evidence="4 10" id="KW-0812">Transmembrane</keyword>
<evidence type="ECO:0000256" key="7">
    <source>
        <dbReference type="ARBA" id="ARBA00023136"/>
    </source>
</evidence>
<dbReference type="SMART" id="SM01207">
    <property type="entry name" value="G3P_acyltransf"/>
    <property type="match status" value="1"/>
</dbReference>
<dbReference type="HOGENOM" id="CLU_081254_4_0_14"/>
<dbReference type="Pfam" id="PF02660">
    <property type="entry name" value="G3P_acyltransf"/>
    <property type="match status" value="1"/>
</dbReference>
<dbReference type="GO" id="GO:0008654">
    <property type="term" value="P:phospholipid biosynthetic process"/>
    <property type="evidence" value="ECO:0007669"/>
    <property type="project" value="UniProtKB-UniRule"/>
</dbReference>
<proteinExistence type="inferred from homology"/>
<dbReference type="EMBL" id="LK028559">
    <property type="protein sequence ID" value="CDR30758.1"/>
    <property type="molecule type" value="Genomic_DNA"/>
</dbReference>
<evidence type="ECO:0000256" key="3">
    <source>
        <dbReference type="ARBA" id="ARBA00022679"/>
    </source>
</evidence>
<dbReference type="UniPathway" id="UPA00085"/>
<keyword evidence="6 10" id="KW-0443">Lipid metabolism</keyword>
<keyword evidence="12" id="KW-1185">Reference proteome</keyword>
<accession>A0A061AAA1</accession>
<dbReference type="PANTHER" id="PTHR30309">
    <property type="entry name" value="INNER MEMBRANE PROTEIN YGIH"/>
    <property type="match status" value="1"/>
</dbReference>
<evidence type="ECO:0000256" key="5">
    <source>
        <dbReference type="ARBA" id="ARBA00022989"/>
    </source>
</evidence>
<comment type="similarity">
    <text evidence="10">Belongs to the PlsY family.</text>
</comment>
<reference evidence="12" key="1">
    <citation type="submission" date="2014-05" db="EMBL/GenBank/DDBJ databases">
        <authorList>
            <person name="Kube M."/>
        </authorList>
    </citation>
    <scope>NUCLEOTIDE SEQUENCE [LARGE SCALE GENOMIC DNA]</scope>
</reference>
<evidence type="ECO:0000313" key="12">
    <source>
        <dbReference type="Proteomes" id="UP000032434"/>
    </source>
</evidence>
<keyword evidence="5 10" id="KW-1133">Transmembrane helix</keyword>
<evidence type="ECO:0000256" key="9">
    <source>
        <dbReference type="ARBA" id="ARBA00023264"/>
    </source>
</evidence>
<organism evidence="11 12">
    <name type="scientific">Acholeplasma oculi</name>
    <dbReference type="NCBI Taxonomy" id="35623"/>
    <lineage>
        <taxon>Bacteria</taxon>
        <taxon>Bacillati</taxon>
        <taxon>Mycoplasmatota</taxon>
        <taxon>Mollicutes</taxon>
        <taxon>Acholeplasmatales</taxon>
        <taxon>Acholeplasmataceae</taxon>
        <taxon>Acholeplasma</taxon>
    </lineage>
</organism>
<comment type="catalytic activity">
    <reaction evidence="10">
        <text>an acyl phosphate + sn-glycerol 3-phosphate = a 1-acyl-sn-glycero-3-phosphate + phosphate</text>
        <dbReference type="Rhea" id="RHEA:34075"/>
        <dbReference type="ChEBI" id="CHEBI:43474"/>
        <dbReference type="ChEBI" id="CHEBI:57597"/>
        <dbReference type="ChEBI" id="CHEBI:57970"/>
        <dbReference type="ChEBI" id="CHEBI:59918"/>
        <dbReference type="EC" id="2.3.1.275"/>
    </reaction>
</comment>
<dbReference type="InParanoid" id="A0A061AAA1"/>
<evidence type="ECO:0000256" key="6">
    <source>
        <dbReference type="ARBA" id="ARBA00023098"/>
    </source>
</evidence>
<keyword evidence="11" id="KW-0012">Acyltransferase</keyword>
<dbReference type="InterPro" id="IPR003811">
    <property type="entry name" value="G3P_acylTferase_PlsY"/>
</dbReference>
<keyword evidence="3 10" id="KW-0808">Transferase</keyword>
<dbReference type="NCBIfam" id="TIGR00023">
    <property type="entry name" value="glycerol-3-phosphate 1-O-acyltransferase PlsY"/>
    <property type="match status" value="1"/>
</dbReference>
<evidence type="ECO:0000256" key="8">
    <source>
        <dbReference type="ARBA" id="ARBA00023209"/>
    </source>
</evidence>
<dbReference type="GO" id="GO:0005886">
    <property type="term" value="C:plasma membrane"/>
    <property type="evidence" value="ECO:0007669"/>
    <property type="project" value="UniProtKB-SubCell"/>
</dbReference>
<dbReference type="KEGG" id="aoc:Aocu_06850"/>
<evidence type="ECO:0000256" key="1">
    <source>
        <dbReference type="ARBA" id="ARBA00022475"/>
    </source>
</evidence>
<dbReference type="AlphaFoldDB" id="A0A061AAA1"/>
<evidence type="ECO:0000256" key="10">
    <source>
        <dbReference type="HAMAP-Rule" id="MF_01043"/>
    </source>
</evidence>
<protein>
    <recommendedName>
        <fullName evidence="10">Glycerol-3-phosphate acyltransferase</fullName>
    </recommendedName>
    <alternativeName>
        <fullName evidence="10">Acyl-PO4 G3P acyltransferase</fullName>
    </alternativeName>
    <alternativeName>
        <fullName evidence="10">Acyl-phosphate--glycerol-3-phosphate acyltransferase</fullName>
    </alternativeName>
    <alternativeName>
        <fullName evidence="10">G3P acyltransferase</fullName>
        <shortName evidence="10">GPAT</shortName>
        <ecNumber evidence="10">2.3.1.275</ecNumber>
    </alternativeName>
    <alternativeName>
        <fullName evidence="10">Lysophosphatidic acid synthase</fullName>
        <shortName evidence="10">LPA synthase</shortName>
    </alternativeName>
</protein>
<gene>
    <name evidence="10 11" type="primary">plsY</name>
    <name evidence="11" type="ORF">Aocu_06850</name>
</gene>
<keyword evidence="8 10" id="KW-0594">Phospholipid biosynthesis</keyword>
<sequence length="227" mass="24966">MQFLYITLALLASYLIGAIPFGYIIPKVFKNIDIREHGSKNVGSTNVIRVLGLKYGIPTFLLDCFKGALPIIIIRYVLGYQELNLVDIYDISILYGAFAAIGHIKSIYIGFKGGKAVATGVGAVIAINPIVGLSGIAIFFIVAFSTKYVSIGSVVASFLVGVFMWIAVLIPELWIPSQHLILNYQSQSINLTVLSIIVLLIIYMHKKNFVRLLNGTENKIGQKKKNK</sequence>
<dbReference type="PATRIC" id="fig|35623.3.peg.685"/>
<evidence type="ECO:0000313" key="11">
    <source>
        <dbReference type="EMBL" id="CDR30758.1"/>
    </source>
</evidence>
<dbReference type="FunCoup" id="A0A061AAA1">
    <property type="interactions" value="147"/>
</dbReference>
<feature type="transmembrane region" description="Helical" evidence="10">
    <location>
        <begin position="93"/>
        <end position="111"/>
    </location>
</feature>
<comment type="subcellular location">
    <subcellularLocation>
        <location evidence="10">Cell membrane</location>
        <topology evidence="10">Multi-pass membrane protein</topology>
    </subcellularLocation>
</comment>
<name>A0A061AAA1_9MOLU</name>
<dbReference type="EC" id="2.3.1.275" evidence="10"/>